<dbReference type="Proteomes" id="UP000183832">
    <property type="component" value="Unassembled WGS sequence"/>
</dbReference>
<sequence length="103" mass="12219">MASQVTVTTNEILSFVLLSDEVNRRNCQQTRYIFYSEKTKLKEKQQHNTRKQTKTFDAALHKTASKKDEENMNQHLNVVKDFMITFLLNIFALRLANDNHRRM</sequence>
<organism evidence="1 2">
    <name type="scientific">Clunio marinus</name>
    <dbReference type="NCBI Taxonomy" id="568069"/>
    <lineage>
        <taxon>Eukaryota</taxon>
        <taxon>Metazoa</taxon>
        <taxon>Ecdysozoa</taxon>
        <taxon>Arthropoda</taxon>
        <taxon>Hexapoda</taxon>
        <taxon>Insecta</taxon>
        <taxon>Pterygota</taxon>
        <taxon>Neoptera</taxon>
        <taxon>Endopterygota</taxon>
        <taxon>Diptera</taxon>
        <taxon>Nematocera</taxon>
        <taxon>Chironomoidea</taxon>
        <taxon>Chironomidae</taxon>
        <taxon>Clunio</taxon>
    </lineage>
</organism>
<gene>
    <name evidence="1" type="ORF">CLUMA_CG016676</name>
</gene>
<protein>
    <submittedName>
        <fullName evidence="1">CLUMA_CG016676, isoform A</fullName>
    </submittedName>
</protein>
<dbReference type="AlphaFoldDB" id="A0A1J1IWT5"/>
<name>A0A1J1IWT5_9DIPT</name>
<reference evidence="1 2" key="1">
    <citation type="submission" date="2015-04" db="EMBL/GenBank/DDBJ databases">
        <authorList>
            <person name="Syromyatnikov M.Y."/>
            <person name="Popov V.N."/>
        </authorList>
    </citation>
    <scope>NUCLEOTIDE SEQUENCE [LARGE SCALE GENOMIC DNA]</scope>
</reference>
<evidence type="ECO:0000313" key="1">
    <source>
        <dbReference type="EMBL" id="CRL03622.1"/>
    </source>
</evidence>
<proteinExistence type="predicted"/>
<accession>A0A1J1IWT5</accession>
<evidence type="ECO:0000313" key="2">
    <source>
        <dbReference type="Proteomes" id="UP000183832"/>
    </source>
</evidence>
<dbReference type="EMBL" id="CVRI01000059">
    <property type="protein sequence ID" value="CRL03622.1"/>
    <property type="molecule type" value="Genomic_DNA"/>
</dbReference>
<keyword evidence="2" id="KW-1185">Reference proteome</keyword>